<feature type="region of interest" description="Disordered" evidence="4">
    <location>
        <begin position="1"/>
        <end position="29"/>
    </location>
</feature>
<dbReference type="GO" id="GO:0031491">
    <property type="term" value="F:nucleosome binding"/>
    <property type="evidence" value="ECO:0007669"/>
    <property type="project" value="TreeGrafter"/>
</dbReference>
<dbReference type="InterPro" id="IPR033053">
    <property type="entry name" value="Hir3/CABIN1"/>
</dbReference>
<name>A0A6G1S4W6_9ACAR</name>
<dbReference type="EMBL" id="GGYP01000436">
    <property type="protein sequence ID" value="MDE45207.1"/>
    <property type="molecule type" value="Transcribed_RNA"/>
</dbReference>
<dbReference type="PANTHER" id="PTHR15502">
    <property type="entry name" value="CALCINEURIN-BINDING PROTEIN CABIN 1-RELATED"/>
    <property type="match status" value="1"/>
</dbReference>
<dbReference type="PROSITE" id="PS50005">
    <property type="entry name" value="TPR"/>
    <property type="match status" value="1"/>
</dbReference>
<evidence type="ECO:0000313" key="5">
    <source>
        <dbReference type="EMBL" id="MDE45207.1"/>
    </source>
</evidence>
<feature type="region of interest" description="Disordered" evidence="4">
    <location>
        <begin position="441"/>
        <end position="465"/>
    </location>
</feature>
<keyword evidence="2" id="KW-0539">Nucleus</keyword>
<feature type="compositionally biased region" description="Basic and acidic residues" evidence="4">
    <location>
        <begin position="441"/>
        <end position="460"/>
    </location>
</feature>
<protein>
    <submittedName>
        <fullName evidence="5">Calcineurin-binding protein cabin-1</fullName>
    </submittedName>
</protein>
<dbReference type="InterPro" id="IPR011990">
    <property type="entry name" value="TPR-like_helical_dom_sf"/>
</dbReference>
<evidence type="ECO:0000256" key="1">
    <source>
        <dbReference type="ARBA" id="ARBA00004123"/>
    </source>
</evidence>
<gene>
    <name evidence="5" type="primary">CABIN1</name>
    <name evidence="5" type="ORF">g.17182</name>
</gene>
<evidence type="ECO:0000256" key="3">
    <source>
        <dbReference type="PROSITE-ProRule" id="PRU00339"/>
    </source>
</evidence>
<dbReference type="PANTHER" id="PTHR15502:SF7">
    <property type="entry name" value="CALCINEURIN-BINDING PROTEIN CABIN-1"/>
    <property type="match status" value="1"/>
</dbReference>
<feature type="compositionally biased region" description="Polar residues" evidence="4">
    <location>
        <begin position="348"/>
        <end position="363"/>
    </location>
</feature>
<dbReference type="SUPFAM" id="SSF48452">
    <property type="entry name" value="TPR-like"/>
    <property type="match status" value="2"/>
</dbReference>
<dbReference type="InterPro" id="IPR019734">
    <property type="entry name" value="TPR_rpt"/>
</dbReference>
<feature type="compositionally biased region" description="Low complexity" evidence="4">
    <location>
        <begin position="364"/>
        <end position="376"/>
    </location>
</feature>
<dbReference type="Gene3D" id="1.25.40.10">
    <property type="entry name" value="Tetratricopeptide repeat domain"/>
    <property type="match status" value="2"/>
</dbReference>
<proteinExistence type="predicted"/>
<keyword evidence="3" id="KW-0802">TPR repeat</keyword>
<sequence>MKIRALNEPEVSTSASDESSNDDGRQQTLSKEALEDQYFEKYRLALVAIQNGNSGKAKDLLEELEDDLDGLDVASDETLLQLKFSVLRNLGNLVTCDIDHYIGALLLDSTDISLWIKTGDRCTKLSNLPFARVCYEQALTINPNNWIAIDRLIELYFILHLPFELYDICSRVLSLNRTHRKANLMLAQAKKLMPLLDRNQMPATLAIVEESDQAIAPILALKRKRQHDIQADLQKFKRAKLGITLDTARTQSLASFGNYIIKIYERFSKQCITRNTMIDITINNTSSFSQQFCNGSVNSQSNQNQSSSDPQMITCSQDIEMVAIDGECGTSNNQTEKIVETRTAANEHATTSTDDNDQTKSNGRSTRSNQTSQSSNAHKNSSLSFAAMLFPTDLNDKRRSSRNRSNQDDTFSFKMKFDELNDLLPECLRICALEQALQKRREEQHLSNDATKMDSEHEESMSVETNMDPVREDQIIKDVIEEISGQAQANGVMISNIRLCDMFYVYLSKLAAKKQNSLPEAFIKIYRIYRRLCPLPNGIFIEIGSNGIKLDELWFTLAANEILYQQQECAFLLRILEQLQIHLDESQHKEMLVRLFLIMGVNDDYKYLELALQNIEEDARIYASDRKIITRAYIKTLIDRQTEKLQQEIPIEDSDNSLEIIDRLAPKSENEMSDREIQLLCNAIKSAKLWQRGLNILNHRNDLNSDIIVETINLCLKNGAVMDAILSSKLCKEAISGTRPTTWSCLFRGWLGVLSETELKSNETIQNMDKFFELGHQTLGKKGACTVDKGEFLMLQVEHLLNDDRDSFEERDLLGATHCLFGYPSKRPASVASHKAVRAPIEWSYAEILYPYLVPEELPTYMSLLRKVGITSEVEVLFREIAEAAPAELNPKRSVHIIENFIELGEPMLELAVDKSEVNQDLYYFLADYYFKNKDFTKAKLYYHYDLVINPKRFDSWAASGLIRASGIDKALSEGAISTQDFVGGFIRNLADAAIRCFEQATQLKPNEPKATLWIEFGNLTYNLMSLASRLYIYDDFDAGYTGKSPTCVDELVECHRKLYDLTKRCFMSANELCACDEMWLHYYMLGKIYEKTDPLKAIEFYHKADAQLFIEGASYPRKISYHNPPDLAYEAMEVHYRIHAAAMKYLFSAKDQSPAKLNRLRRTLLNAQRSPFVLMEGCNDPKKSVTDEQIAKEVRLLTGDVVDAVTQDASFDELTFMCLHGMKRCLVRCDKNFKALYRLGFYYRNIKRPQMAQQILLSREISSDNRSVSIRRPGLPEFMSGPPDLTGVDSLFKDRKNGNLFFNIWRMPIEEIDRPGCFEHWMFKCTWLLINTCADLKDTTMLTTIAFQLSRQPETAKRYLQDRPRVLLAQSALRSISNVIMESICKATDLELKRSYIKEGIAIADRFVKSNVFADKMRELYNDLNARFLELSTIPLITID</sequence>
<feature type="region of interest" description="Disordered" evidence="4">
    <location>
        <begin position="342"/>
        <end position="382"/>
    </location>
</feature>
<dbReference type="GO" id="GO:0006325">
    <property type="term" value="P:chromatin organization"/>
    <property type="evidence" value="ECO:0007669"/>
    <property type="project" value="InterPro"/>
</dbReference>
<dbReference type="GO" id="GO:0005634">
    <property type="term" value="C:nucleus"/>
    <property type="evidence" value="ECO:0007669"/>
    <property type="project" value="UniProtKB-SubCell"/>
</dbReference>
<feature type="repeat" description="TPR" evidence="3">
    <location>
        <begin position="920"/>
        <end position="953"/>
    </location>
</feature>
<accession>A0A6G1S4W6</accession>
<organism evidence="5">
    <name type="scientific">Aceria tosichella</name>
    <name type="common">wheat curl mite</name>
    <dbReference type="NCBI Taxonomy" id="561515"/>
    <lineage>
        <taxon>Eukaryota</taxon>
        <taxon>Metazoa</taxon>
        <taxon>Ecdysozoa</taxon>
        <taxon>Arthropoda</taxon>
        <taxon>Chelicerata</taxon>
        <taxon>Arachnida</taxon>
        <taxon>Acari</taxon>
        <taxon>Acariformes</taxon>
        <taxon>Trombidiformes</taxon>
        <taxon>Prostigmata</taxon>
        <taxon>Eupodina</taxon>
        <taxon>Eriophyoidea</taxon>
        <taxon>Eriophyidae</taxon>
        <taxon>Eriophyinae</taxon>
        <taxon>Aceriini</taxon>
        <taxon>Aceria</taxon>
    </lineage>
</organism>
<comment type="subcellular location">
    <subcellularLocation>
        <location evidence="1">Nucleus</location>
    </subcellularLocation>
</comment>
<evidence type="ECO:0000256" key="2">
    <source>
        <dbReference type="ARBA" id="ARBA00023242"/>
    </source>
</evidence>
<evidence type="ECO:0000256" key="4">
    <source>
        <dbReference type="SAM" id="MobiDB-lite"/>
    </source>
</evidence>
<reference evidence="5" key="1">
    <citation type="submission" date="2018-10" db="EMBL/GenBank/DDBJ databases">
        <title>Transcriptome assembly of Aceria tosichella (Wheat curl mite) Type 2.</title>
        <authorList>
            <person name="Scully E.D."/>
            <person name="Geib S.M."/>
            <person name="Palmer N.A."/>
            <person name="Gupta A.K."/>
            <person name="Sarath G."/>
            <person name="Tatineni S."/>
        </authorList>
    </citation>
    <scope>NUCLEOTIDE SEQUENCE</scope>
    <source>
        <strain evidence="5">LincolnNE</strain>
    </source>
</reference>